<sequence>MKNLLHINFKHMTGCFTLRQAPNNYLIVNVLKYHKQNSAHKNEPIDMANRIKNKKLVCSNIKINLHNIKAITIEKVKNTYIVPPSNFEFNVIITDPIQIITKTSANSGPPSPTCIESAMNVQSIKGPHNVFFSFKYKTCLNFIPTAFKSLIYSSSNVLNPGSPMFCISDPDTVIRPSTLFIGRSSIY</sequence>
<evidence type="ECO:0000313" key="2">
    <source>
        <dbReference type="Proteomes" id="UP000475862"/>
    </source>
</evidence>
<comment type="caution">
    <text evidence="1">The sequence shown here is derived from an EMBL/GenBank/DDBJ whole genome shotgun (WGS) entry which is preliminary data.</text>
</comment>
<organism evidence="1 2">
    <name type="scientific">Aphis glycines</name>
    <name type="common">Soybean aphid</name>
    <dbReference type="NCBI Taxonomy" id="307491"/>
    <lineage>
        <taxon>Eukaryota</taxon>
        <taxon>Metazoa</taxon>
        <taxon>Ecdysozoa</taxon>
        <taxon>Arthropoda</taxon>
        <taxon>Hexapoda</taxon>
        <taxon>Insecta</taxon>
        <taxon>Pterygota</taxon>
        <taxon>Neoptera</taxon>
        <taxon>Paraneoptera</taxon>
        <taxon>Hemiptera</taxon>
        <taxon>Sternorrhyncha</taxon>
        <taxon>Aphidomorpha</taxon>
        <taxon>Aphidoidea</taxon>
        <taxon>Aphididae</taxon>
        <taxon>Aphidini</taxon>
        <taxon>Aphis</taxon>
        <taxon>Aphis</taxon>
    </lineage>
</organism>
<evidence type="ECO:0000313" key="1">
    <source>
        <dbReference type="EMBL" id="KAE9526252.1"/>
    </source>
</evidence>
<dbReference type="Proteomes" id="UP000475862">
    <property type="component" value="Unassembled WGS sequence"/>
</dbReference>
<proteinExistence type="predicted"/>
<dbReference type="EMBL" id="VYZN01000055">
    <property type="protein sequence ID" value="KAE9526252.1"/>
    <property type="molecule type" value="Genomic_DNA"/>
</dbReference>
<protein>
    <submittedName>
        <fullName evidence="1">Uncharacterized protein</fullName>
    </submittedName>
</protein>
<accession>A0A6G0T6N3</accession>
<name>A0A6G0T6N3_APHGL</name>
<keyword evidence="2" id="KW-1185">Reference proteome</keyword>
<gene>
    <name evidence="1" type="ORF">AGLY_013883</name>
</gene>
<dbReference type="AlphaFoldDB" id="A0A6G0T6N3"/>
<reference evidence="1 2" key="1">
    <citation type="submission" date="2019-08" db="EMBL/GenBank/DDBJ databases">
        <title>The genome of the soybean aphid Biotype 1, its phylome, world population structure and adaptation to the North American continent.</title>
        <authorList>
            <person name="Giordano R."/>
            <person name="Donthu R.K."/>
            <person name="Hernandez A.G."/>
            <person name="Wright C.L."/>
            <person name="Zimin A.V."/>
        </authorList>
    </citation>
    <scope>NUCLEOTIDE SEQUENCE [LARGE SCALE GENOMIC DNA]</scope>
    <source>
        <tissue evidence="1">Whole aphids</tissue>
    </source>
</reference>